<sequence>MVDNSAKESEALAGKAGENSTITIRIPPPSHADDASLTQTLADVVNAVYKEAEHDIFLPSYQRTSPEEVAGFIRKGQLAVAYLTSTDEPVGCVAIKLLSSDRGQFGMFALDAKLQGGGLGKQMALFAQDECRRRGCTTMQLELLVPTTVQHLGKERMQAWYTRLGYGLVKLGSFEEDYPDLAKILAGPTEYRIFEKSLV</sequence>
<reference evidence="1" key="1">
    <citation type="submission" date="2022-08" db="EMBL/GenBank/DDBJ databases">
        <title>Genome Sequence of Fusarium decemcellulare.</title>
        <authorList>
            <person name="Buettner E."/>
        </authorList>
    </citation>
    <scope>NUCLEOTIDE SEQUENCE</scope>
    <source>
        <strain evidence="1">Babe19</strain>
    </source>
</reference>
<accession>A0ACC1RJM0</accession>
<dbReference type="EMBL" id="JANRMS010002776">
    <property type="protein sequence ID" value="KAJ3520987.1"/>
    <property type="molecule type" value="Genomic_DNA"/>
</dbReference>
<keyword evidence="2" id="KW-1185">Reference proteome</keyword>
<gene>
    <name evidence="1" type="ORF">NM208_g13491</name>
</gene>
<comment type="caution">
    <text evidence="1">The sequence shown here is derived from an EMBL/GenBank/DDBJ whole genome shotgun (WGS) entry which is preliminary data.</text>
</comment>
<organism evidence="1 2">
    <name type="scientific">Fusarium decemcellulare</name>
    <dbReference type="NCBI Taxonomy" id="57161"/>
    <lineage>
        <taxon>Eukaryota</taxon>
        <taxon>Fungi</taxon>
        <taxon>Dikarya</taxon>
        <taxon>Ascomycota</taxon>
        <taxon>Pezizomycotina</taxon>
        <taxon>Sordariomycetes</taxon>
        <taxon>Hypocreomycetidae</taxon>
        <taxon>Hypocreales</taxon>
        <taxon>Nectriaceae</taxon>
        <taxon>Fusarium</taxon>
        <taxon>Fusarium decemcellulare species complex</taxon>
    </lineage>
</organism>
<evidence type="ECO:0000313" key="1">
    <source>
        <dbReference type="EMBL" id="KAJ3520987.1"/>
    </source>
</evidence>
<protein>
    <submittedName>
        <fullName evidence="1">Uncharacterized protein</fullName>
    </submittedName>
</protein>
<dbReference type="Proteomes" id="UP001148629">
    <property type="component" value="Unassembled WGS sequence"/>
</dbReference>
<evidence type="ECO:0000313" key="2">
    <source>
        <dbReference type="Proteomes" id="UP001148629"/>
    </source>
</evidence>
<name>A0ACC1RJM0_9HYPO</name>
<proteinExistence type="predicted"/>